<reference evidence="8" key="1">
    <citation type="submission" date="2018-05" db="EMBL/GenBank/DDBJ databases">
        <authorList>
            <person name="Li X."/>
        </authorList>
    </citation>
    <scope>NUCLEOTIDE SEQUENCE [LARGE SCALE GENOMIC DNA]</scope>
    <source>
        <strain evidence="8">LX32</strain>
    </source>
</reference>
<dbReference type="Gene3D" id="1.20.1540.10">
    <property type="entry name" value="Rhomboid-like"/>
    <property type="match status" value="1"/>
</dbReference>
<keyword evidence="4 5" id="KW-0472">Membrane</keyword>
<dbReference type="Pfam" id="PF01694">
    <property type="entry name" value="Rhomboid"/>
    <property type="match status" value="1"/>
</dbReference>
<comment type="subcellular location">
    <subcellularLocation>
        <location evidence="1">Membrane</location>
        <topology evidence="1">Multi-pass membrane protein</topology>
    </subcellularLocation>
</comment>
<dbReference type="OrthoDB" id="9797190at2"/>
<feature type="transmembrane region" description="Helical" evidence="5">
    <location>
        <begin position="114"/>
        <end position="135"/>
    </location>
</feature>
<evidence type="ECO:0000256" key="4">
    <source>
        <dbReference type="ARBA" id="ARBA00023136"/>
    </source>
</evidence>
<dbReference type="PANTHER" id="PTHR43731">
    <property type="entry name" value="RHOMBOID PROTEASE"/>
    <property type="match status" value="1"/>
</dbReference>
<evidence type="ECO:0000256" key="5">
    <source>
        <dbReference type="SAM" id="Phobius"/>
    </source>
</evidence>
<feature type="transmembrane region" description="Helical" evidence="5">
    <location>
        <begin position="59"/>
        <end position="80"/>
    </location>
</feature>
<dbReference type="InterPro" id="IPR050925">
    <property type="entry name" value="Rhomboid_protease_S54"/>
</dbReference>
<dbReference type="GO" id="GO:0016020">
    <property type="term" value="C:membrane"/>
    <property type="evidence" value="ECO:0007669"/>
    <property type="project" value="UniProtKB-SubCell"/>
</dbReference>
<organism evidence="7 8">
    <name type="scientific">Phenylobacterium soli</name>
    <dbReference type="NCBI Taxonomy" id="2170551"/>
    <lineage>
        <taxon>Bacteria</taxon>
        <taxon>Pseudomonadati</taxon>
        <taxon>Pseudomonadota</taxon>
        <taxon>Alphaproteobacteria</taxon>
        <taxon>Caulobacterales</taxon>
        <taxon>Caulobacteraceae</taxon>
        <taxon>Phenylobacterium</taxon>
    </lineage>
</organism>
<protein>
    <submittedName>
        <fullName evidence="7">Rhomboid family intramembrane serine protease</fullName>
    </submittedName>
</protein>
<keyword evidence="8" id="KW-1185">Reference proteome</keyword>
<keyword evidence="2 5" id="KW-0812">Transmembrane</keyword>
<comment type="caution">
    <text evidence="7">The sequence shown here is derived from an EMBL/GenBank/DDBJ whole genome shotgun (WGS) entry which is preliminary data.</text>
</comment>
<evidence type="ECO:0000259" key="6">
    <source>
        <dbReference type="Pfam" id="PF01694"/>
    </source>
</evidence>
<evidence type="ECO:0000256" key="1">
    <source>
        <dbReference type="ARBA" id="ARBA00004141"/>
    </source>
</evidence>
<feature type="domain" description="Peptidase S54 rhomboid" evidence="6">
    <location>
        <begin position="44"/>
        <end position="196"/>
    </location>
</feature>
<evidence type="ECO:0000256" key="3">
    <source>
        <dbReference type="ARBA" id="ARBA00022989"/>
    </source>
</evidence>
<sequence>MFNAPWPALLLVAIILGGYALQSRFSLDLVAASFAFSPAGLDEGRWWTLLTALFLHGNWGHALMNAAFGLAFATPVARFFGTGAKGALAFFSFYLVCGVLSSLGYAGLHLGSPMPLVGASGAISGLMGAASRLMAGGGRVGKIISSPVLGMGGAWLAVNVLVGVIGSGFVPGAAGAGIAWEAHVAGFVAGVLLFGLFARLFRRG</sequence>
<keyword evidence="3 5" id="KW-1133">Transmembrane helix</keyword>
<feature type="transmembrane region" description="Helical" evidence="5">
    <location>
        <begin position="87"/>
        <end position="108"/>
    </location>
</feature>
<dbReference type="AlphaFoldDB" id="A0A328APZ5"/>
<gene>
    <name evidence="7" type="ORF">DJ017_15835</name>
</gene>
<feature type="transmembrane region" description="Helical" evidence="5">
    <location>
        <begin position="147"/>
        <end position="170"/>
    </location>
</feature>
<dbReference type="EMBL" id="QFYQ01000001">
    <property type="protein sequence ID" value="RAK56391.1"/>
    <property type="molecule type" value="Genomic_DNA"/>
</dbReference>
<evidence type="ECO:0000313" key="8">
    <source>
        <dbReference type="Proteomes" id="UP000249254"/>
    </source>
</evidence>
<dbReference type="InterPro" id="IPR022764">
    <property type="entry name" value="Peptidase_S54_rhomboid_dom"/>
</dbReference>
<accession>A0A328APZ5</accession>
<evidence type="ECO:0000313" key="7">
    <source>
        <dbReference type="EMBL" id="RAK56391.1"/>
    </source>
</evidence>
<dbReference type="GO" id="GO:0006508">
    <property type="term" value="P:proteolysis"/>
    <property type="evidence" value="ECO:0007669"/>
    <property type="project" value="UniProtKB-KW"/>
</dbReference>
<dbReference type="Proteomes" id="UP000249254">
    <property type="component" value="Unassembled WGS sequence"/>
</dbReference>
<dbReference type="InterPro" id="IPR035952">
    <property type="entry name" value="Rhomboid-like_sf"/>
</dbReference>
<dbReference type="SUPFAM" id="SSF144091">
    <property type="entry name" value="Rhomboid-like"/>
    <property type="match status" value="1"/>
</dbReference>
<evidence type="ECO:0000256" key="2">
    <source>
        <dbReference type="ARBA" id="ARBA00022692"/>
    </source>
</evidence>
<dbReference type="GO" id="GO:0004252">
    <property type="term" value="F:serine-type endopeptidase activity"/>
    <property type="evidence" value="ECO:0007669"/>
    <property type="project" value="InterPro"/>
</dbReference>
<feature type="transmembrane region" description="Helical" evidence="5">
    <location>
        <begin position="182"/>
        <end position="201"/>
    </location>
</feature>
<keyword evidence="7" id="KW-0378">Hydrolase</keyword>
<name>A0A328APZ5_9CAUL</name>
<keyword evidence="7" id="KW-0645">Protease</keyword>
<proteinExistence type="predicted"/>
<dbReference type="PANTHER" id="PTHR43731:SF26">
    <property type="entry name" value="RHOMBOID-LIKE PROTEIN 10, CHLOROPLASTIC"/>
    <property type="match status" value="1"/>
</dbReference>